<dbReference type="Proteomes" id="UP001140091">
    <property type="component" value="Unassembled WGS sequence"/>
</dbReference>
<protein>
    <submittedName>
        <fullName evidence="1">Uncharacterized protein</fullName>
    </submittedName>
</protein>
<dbReference type="GO" id="GO:0005829">
    <property type="term" value="C:cytosol"/>
    <property type="evidence" value="ECO:0007669"/>
    <property type="project" value="TreeGrafter"/>
</dbReference>
<sequence length="141" mass="15146">MVGLRNAGIVLANTCGPCIGQWDGQDVKKDENNTTDVPSGYDHVELSFQPPPEDRTIINVAIDCKSDRLQLWTGAPTDFPILMKIEGKYTSGHVPAGGPGTKNRAIGAIGFENNEANDVKNQITGKYGAIPSPQTTAYYIP</sequence>
<dbReference type="GO" id="GO:0006099">
    <property type="term" value="P:tricarboxylic acid cycle"/>
    <property type="evidence" value="ECO:0007669"/>
    <property type="project" value="TreeGrafter"/>
</dbReference>
<accession>A0A9W8J0T8</accession>
<dbReference type="GO" id="GO:0003994">
    <property type="term" value="F:aconitate hydratase activity"/>
    <property type="evidence" value="ECO:0007669"/>
    <property type="project" value="TreeGrafter"/>
</dbReference>
<name>A0A9W8J0T8_9AGAR</name>
<keyword evidence="2" id="KW-1185">Reference proteome</keyword>
<dbReference type="AlphaFoldDB" id="A0A9W8J0T8"/>
<dbReference type="PANTHER" id="PTHR43160">
    <property type="entry name" value="ACONITATE HYDRATASE B"/>
    <property type="match status" value="1"/>
</dbReference>
<evidence type="ECO:0000313" key="2">
    <source>
        <dbReference type="Proteomes" id="UP001140091"/>
    </source>
</evidence>
<comment type="caution">
    <text evidence="1">The sequence shown here is derived from an EMBL/GenBank/DDBJ whole genome shotgun (WGS) entry which is preliminary data.</text>
</comment>
<reference evidence="1" key="1">
    <citation type="submission" date="2022-06" db="EMBL/GenBank/DDBJ databases">
        <title>Genome Sequence of Candolleomyces eurysporus.</title>
        <authorList>
            <person name="Buettner E."/>
        </authorList>
    </citation>
    <scope>NUCLEOTIDE SEQUENCE</scope>
    <source>
        <strain evidence="1">VTCC 930004</strain>
    </source>
</reference>
<dbReference type="PANTHER" id="PTHR43160:SF3">
    <property type="entry name" value="ACONITATE HYDRATASE, MITOCHONDRIAL"/>
    <property type="match status" value="1"/>
</dbReference>
<dbReference type="EMBL" id="JANBPK010001060">
    <property type="protein sequence ID" value="KAJ2926446.1"/>
    <property type="molecule type" value="Genomic_DNA"/>
</dbReference>
<proteinExistence type="predicted"/>
<gene>
    <name evidence="1" type="ORF">H1R20_g10643</name>
</gene>
<dbReference type="InterPro" id="IPR050926">
    <property type="entry name" value="Aconitase/IPM_isomerase"/>
</dbReference>
<dbReference type="OrthoDB" id="2938765at2759"/>
<dbReference type="GO" id="GO:0051539">
    <property type="term" value="F:4 iron, 4 sulfur cluster binding"/>
    <property type="evidence" value="ECO:0007669"/>
    <property type="project" value="TreeGrafter"/>
</dbReference>
<dbReference type="GO" id="GO:0005739">
    <property type="term" value="C:mitochondrion"/>
    <property type="evidence" value="ECO:0007669"/>
    <property type="project" value="TreeGrafter"/>
</dbReference>
<feature type="non-terminal residue" evidence="1">
    <location>
        <position position="141"/>
    </location>
</feature>
<evidence type="ECO:0000313" key="1">
    <source>
        <dbReference type="EMBL" id="KAJ2926446.1"/>
    </source>
</evidence>
<organism evidence="1 2">
    <name type="scientific">Candolleomyces eurysporus</name>
    <dbReference type="NCBI Taxonomy" id="2828524"/>
    <lineage>
        <taxon>Eukaryota</taxon>
        <taxon>Fungi</taxon>
        <taxon>Dikarya</taxon>
        <taxon>Basidiomycota</taxon>
        <taxon>Agaricomycotina</taxon>
        <taxon>Agaricomycetes</taxon>
        <taxon>Agaricomycetidae</taxon>
        <taxon>Agaricales</taxon>
        <taxon>Agaricineae</taxon>
        <taxon>Psathyrellaceae</taxon>
        <taxon>Candolleomyces</taxon>
    </lineage>
</organism>